<feature type="chain" id="PRO_5001935512" description="Peptidase S53 domain-containing protein" evidence="9">
    <location>
        <begin position="24"/>
        <end position="669"/>
    </location>
</feature>
<dbReference type="GO" id="GO:0004252">
    <property type="term" value="F:serine-type endopeptidase activity"/>
    <property type="evidence" value="ECO:0007669"/>
    <property type="project" value="UniProtKB-UniRule"/>
</dbReference>
<protein>
    <recommendedName>
        <fullName evidence="10">Peptidase S53 domain-containing protein</fullName>
    </recommendedName>
</protein>
<dbReference type="GO" id="GO:0008240">
    <property type="term" value="F:tripeptidyl-peptidase activity"/>
    <property type="evidence" value="ECO:0007669"/>
    <property type="project" value="TreeGrafter"/>
</dbReference>
<evidence type="ECO:0000256" key="1">
    <source>
        <dbReference type="ARBA" id="ARBA00001913"/>
    </source>
</evidence>
<evidence type="ECO:0000313" key="11">
    <source>
        <dbReference type="EMBL" id="CEG59077.1"/>
    </source>
</evidence>
<keyword evidence="7" id="KW-0865">Zymogen</keyword>
<keyword evidence="5 8" id="KW-0720">Serine protease</keyword>
<dbReference type="STRING" id="1212491.LFA_3753"/>
<feature type="active site" description="Charge relay system" evidence="8">
    <location>
        <position position="326"/>
    </location>
</feature>
<dbReference type="SUPFAM" id="SSF54897">
    <property type="entry name" value="Protease propeptides/inhibitors"/>
    <property type="match status" value="1"/>
</dbReference>
<dbReference type="HOGENOM" id="CLU_012501_0_0_6"/>
<dbReference type="InterPro" id="IPR030400">
    <property type="entry name" value="Sedolisin_dom"/>
</dbReference>
<dbReference type="RefSeq" id="WP_045097270.1">
    <property type="nucleotide sequence ID" value="NZ_LN614827.1"/>
</dbReference>
<dbReference type="PANTHER" id="PTHR14218:SF15">
    <property type="entry name" value="TRIPEPTIDYL-PEPTIDASE 1"/>
    <property type="match status" value="1"/>
</dbReference>
<dbReference type="Gene3D" id="3.40.50.200">
    <property type="entry name" value="Peptidase S8/S53 domain"/>
    <property type="match status" value="1"/>
</dbReference>
<evidence type="ECO:0000259" key="10">
    <source>
        <dbReference type="PROSITE" id="PS51695"/>
    </source>
</evidence>
<dbReference type="Proteomes" id="UP000032430">
    <property type="component" value="Chromosome I"/>
</dbReference>
<evidence type="ECO:0000313" key="12">
    <source>
        <dbReference type="Proteomes" id="UP000032430"/>
    </source>
</evidence>
<proteinExistence type="predicted"/>
<evidence type="ECO:0000256" key="6">
    <source>
        <dbReference type="ARBA" id="ARBA00022837"/>
    </source>
</evidence>
<feature type="active site" description="Charge relay system" evidence="8">
    <location>
        <position position="322"/>
    </location>
</feature>
<gene>
    <name evidence="11" type="ORF">LFA_3753</name>
</gene>
<name>A0A098GAS0_9GAMM</name>
<dbReference type="AlphaFoldDB" id="A0A098GAS0"/>
<dbReference type="OrthoDB" id="9002785at2"/>
<dbReference type="GO" id="GO:0006508">
    <property type="term" value="P:proteolysis"/>
    <property type="evidence" value="ECO:0007669"/>
    <property type="project" value="UniProtKB-KW"/>
</dbReference>
<accession>A0A098GAS0</accession>
<keyword evidence="4 8" id="KW-0378">Hydrolase</keyword>
<dbReference type="SUPFAM" id="SSF52743">
    <property type="entry name" value="Subtilisin-like"/>
    <property type="match status" value="1"/>
</dbReference>
<evidence type="ECO:0000256" key="8">
    <source>
        <dbReference type="PROSITE-ProRule" id="PRU01032"/>
    </source>
</evidence>
<evidence type="ECO:0000256" key="5">
    <source>
        <dbReference type="ARBA" id="ARBA00022825"/>
    </source>
</evidence>
<reference evidence="12" key="1">
    <citation type="submission" date="2014-09" db="EMBL/GenBank/DDBJ databases">
        <authorList>
            <person name="Gomez-Valero L."/>
        </authorList>
    </citation>
    <scope>NUCLEOTIDE SEQUENCE [LARGE SCALE GENOMIC DNA]</scope>
    <source>
        <strain evidence="12">ATCC700992</strain>
    </source>
</reference>
<dbReference type="CDD" id="cd11377">
    <property type="entry name" value="Pro-peptidase_S53"/>
    <property type="match status" value="1"/>
</dbReference>
<feature type="active site" description="Charge relay system" evidence="8">
    <location>
        <position position="550"/>
    </location>
</feature>
<dbReference type="PROSITE" id="PS51695">
    <property type="entry name" value="SEDOLISIN"/>
    <property type="match status" value="1"/>
</dbReference>
<dbReference type="InterPro" id="IPR050819">
    <property type="entry name" value="Tripeptidyl-peptidase_I"/>
</dbReference>
<dbReference type="SMART" id="SM00944">
    <property type="entry name" value="Pro-kuma_activ"/>
    <property type="match status" value="1"/>
</dbReference>
<keyword evidence="12" id="KW-1185">Reference proteome</keyword>
<organism evidence="11 12">
    <name type="scientific">Legionella fallonii LLAP-10</name>
    <dbReference type="NCBI Taxonomy" id="1212491"/>
    <lineage>
        <taxon>Bacteria</taxon>
        <taxon>Pseudomonadati</taxon>
        <taxon>Pseudomonadota</taxon>
        <taxon>Gammaproteobacteria</taxon>
        <taxon>Legionellales</taxon>
        <taxon>Legionellaceae</taxon>
        <taxon>Legionella</taxon>
    </lineage>
</organism>
<keyword evidence="2 8" id="KW-0645">Protease</keyword>
<dbReference type="PANTHER" id="PTHR14218">
    <property type="entry name" value="PROTEASE S8 TRIPEPTIDYL PEPTIDASE I CLN2"/>
    <property type="match status" value="1"/>
</dbReference>
<sequence length="669" mass="72813">MLILKRILMGLSLTGLFLFNSYAAVNNNKAIFTPGLNLLSQAQLVGPTNPAKKIDFTVQLKVKNKKKFDQLFNEIYDPGSLRYHQFLSRDEYQAEFAPDTKTMELVKGFFSAHGMKATIKEENVVVTATIKQIEQTFKIKVNNYRYQNKIVYSNTTAPKIDGAIAKYISGITGLSNIPLYHPLAHFFPLRKITISDSKVDQANQNTLTNLAWDSFVPAATPTDTSLNGFTGQHLRTTYNMAAIPPVNGTIIDGSGQTLIIVDGCGNNDPQTIMSDANHFSTVNNLPILSMTPTPGQRANFAVVDKYGHPISSCIPSGDWTGEITLDIASSHTIAPHANIVLVIDSDLDVGTVINTIIHDNFSIDGFANAYTISNSWGQHEYNNPTLEMNLQKAAMLGMSVDFASGDCGDHTYSSSWPSCSTASSTPYVGYPSASPYATAIGGSSMFVDVNYNYAFESGWGSYNVDTFHGRPPGFYAGSSGGISQIYTAPSWQKNPTFQGFMAGGYGVIGSYQGGGMRAVPDVAMLADLFTGLIIYYTGGCEQGCISGGTSLACPLYTSTLALVNQARFLQKKQSIGLSAEYLYTLNQALAQNQALNVITPPHLVMSNIPNPANAPNYSFTLYDHSVWFNTHITFNWDSSLTMNENQYWNDVVGVGSARIPNFVPFMAAQ</sequence>
<dbReference type="Pfam" id="PF09286">
    <property type="entry name" value="Pro-kuma_activ"/>
    <property type="match status" value="1"/>
</dbReference>
<dbReference type="GO" id="GO:0046872">
    <property type="term" value="F:metal ion binding"/>
    <property type="evidence" value="ECO:0007669"/>
    <property type="project" value="UniProtKB-KW"/>
</dbReference>
<evidence type="ECO:0000256" key="2">
    <source>
        <dbReference type="ARBA" id="ARBA00022670"/>
    </source>
</evidence>
<evidence type="ECO:0000256" key="9">
    <source>
        <dbReference type="SAM" id="SignalP"/>
    </source>
</evidence>
<dbReference type="CDD" id="cd04056">
    <property type="entry name" value="Peptidases_S53"/>
    <property type="match status" value="1"/>
</dbReference>
<dbReference type="EMBL" id="LN614827">
    <property type="protein sequence ID" value="CEG59077.1"/>
    <property type="molecule type" value="Genomic_DNA"/>
</dbReference>
<evidence type="ECO:0000256" key="4">
    <source>
        <dbReference type="ARBA" id="ARBA00022801"/>
    </source>
</evidence>
<feature type="signal peptide" evidence="9">
    <location>
        <begin position="1"/>
        <end position="23"/>
    </location>
</feature>
<dbReference type="InterPro" id="IPR036852">
    <property type="entry name" value="Peptidase_S8/S53_dom_sf"/>
</dbReference>
<dbReference type="KEGG" id="lfa:LFA_3753"/>
<evidence type="ECO:0000256" key="7">
    <source>
        <dbReference type="ARBA" id="ARBA00023145"/>
    </source>
</evidence>
<comment type="cofactor">
    <cofactor evidence="1">
        <name>Ca(2+)</name>
        <dbReference type="ChEBI" id="CHEBI:29108"/>
    </cofactor>
</comment>
<keyword evidence="3" id="KW-0479">Metal-binding</keyword>
<dbReference type="InterPro" id="IPR015366">
    <property type="entry name" value="S53_propep"/>
</dbReference>
<evidence type="ECO:0000256" key="3">
    <source>
        <dbReference type="ARBA" id="ARBA00022723"/>
    </source>
</evidence>
<feature type="domain" description="Peptidase S53" evidence="10">
    <location>
        <begin position="228"/>
        <end position="669"/>
    </location>
</feature>
<keyword evidence="9" id="KW-0732">Signal</keyword>
<keyword evidence="6" id="KW-0106">Calcium</keyword>
<comment type="caution">
    <text evidence="8">Lacks conserved residue(s) required for the propagation of feature annotation.</text>
</comment>